<dbReference type="AlphaFoldDB" id="A0A2N7W4M8"/>
<protein>
    <submittedName>
        <fullName evidence="1">Uncharacterized protein</fullName>
    </submittedName>
</protein>
<evidence type="ECO:0000313" key="2">
    <source>
        <dbReference type="Proteomes" id="UP000235347"/>
    </source>
</evidence>
<evidence type="ECO:0000313" key="1">
    <source>
        <dbReference type="EMBL" id="PMS24348.1"/>
    </source>
</evidence>
<dbReference type="RefSeq" id="WP_102610399.1">
    <property type="nucleotide sequence ID" value="NZ_CADIKD010000007.1"/>
</dbReference>
<dbReference type="Proteomes" id="UP000235347">
    <property type="component" value="Unassembled WGS sequence"/>
</dbReference>
<organism evidence="1 2">
    <name type="scientific">Trinickia soli</name>
    <dbReference type="NCBI Taxonomy" id="380675"/>
    <lineage>
        <taxon>Bacteria</taxon>
        <taxon>Pseudomonadati</taxon>
        <taxon>Pseudomonadota</taxon>
        <taxon>Betaproteobacteria</taxon>
        <taxon>Burkholderiales</taxon>
        <taxon>Burkholderiaceae</taxon>
        <taxon>Trinickia</taxon>
    </lineage>
</organism>
<reference evidence="1 2" key="1">
    <citation type="submission" date="2018-01" db="EMBL/GenBank/DDBJ databases">
        <title>Whole genome analyses suggest that Burkholderia sensu lato contains two further novel genera in the rhizoxinica-symbiotica group Mycetohabitans gen. nov., and Trinickia gen. nov.: implications for the evolution of diazotrophy and nodulation in the Burkholderiaceae.</title>
        <authorList>
            <person name="Estrada-de los Santos P."/>
            <person name="Palmer M."/>
            <person name="Chavez-Ramirez B."/>
            <person name="Beukes C."/>
            <person name="Steenkamp E.T."/>
            <person name="Hirsch A.M."/>
            <person name="Manyaka P."/>
            <person name="Maluk M."/>
            <person name="Lafos M."/>
            <person name="Crook M."/>
            <person name="Gross E."/>
            <person name="Simon M.F."/>
            <person name="Bueno dos Reis Junior F."/>
            <person name="Poole P.S."/>
            <person name="Venter S.N."/>
            <person name="James E.K."/>
        </authorList>
    </citation>
    <scope>NUCLEOTIDE SEQUENCE [LARGE SCALE GENOMIC DNA]</scope>
    <source>
        <strain evidence="1 2">GP25-8</strain>
    </source>
</reference>
<name>A0A2N7W4M8_9BURK</name>
<accession>A0A2N7W4M8</accession>
<proteinExistence type="predicted"/>
<gene>
    <name evidence="1" type="ORF">C0Z19_13835</name>
</gene>
<dbReference type="EMBL" id="PNYB01000010">
    <property type="protein sequence ID" value="PMS24348.1"/>
    <property type="molecule type" value="Genomic_DNA"/>
</dbReference>
<keyword evidence="2" id="KW-1185">Reference proteome</keyword>
<comment type="caution">
    <text evidence="1">The sequence shown here is derived from an EMBL/GenBank/DDBJ whole genome shotgun (WGS) entry which is preliminary data.</text>
</comment>
<sequence length="95" mass="10604">MADDCEHKLERRKAAWVTLCYPRASDCAQRLAHELARIGCAVEPRGDKVIERDGLSESRYLVRWKEPFDVNAVAPSFSTLGLASGAASVQWEIID</sequence>